<evidence type="ECO:0008006" key="3">
    <source>
        <dbReference type="Google" id="ProtNLM"/>
    </source>
</evidence>
<proteinExistence type="predicted"/>
<comment type="caution">
    <text evidence="1">The sequence shown here is derived from an EMBL/GenBank/DDBJ whole genome shotgun (WGS) entry which is preliminary data.</text>
</comment>
<dbReference type="RefSeq" id="WP_382315030.1">
    <property type="nucleotide sequence ID" value="NZ_JBHUFD010000005.1"/>
</dbReference>
<reference evidence="2" key="1">
    <citation type="journal article" date="2019" name="Int. J. Syst. Evol. Microbiol.">
        <title>The Global Catalogue of Microorganisms (GCM) 10K type strain sequencing project: providing services to taxonomists for standard genome sequencing and annotation.</title>
        <authorList>
            <consortium name="The Broad Institute Genomics Platform"/>
            <consortium name="The Broad Institute Genome Sequencing Center for Infectious Disease"/>
            <person name="Wu L."/>
            <person name="Ma J."/>
        </authorList>
    </citation>
    <scope>NUCLEOTIDE SEQUENCE [LARGE SCALE GENOMIC DNA]</scope>
    <source>
        <strain evidence="2">CGMCC 1.15795</strain>
    </source>
</reference>
<evidence type="ECO:0000313" key="2">
    <source>
        <dbReference type="Proteomes" id="UP001597197"/>
    </source>
</evidence>
<dbReference type="Proteomes" id="UP001597197">
    <property type="component" value="Unassembled WGS sequence"/>
</dbReference>
<sequence length="141" mass="15273">MSTPLPATRPDAALLALRPHVEGQPPAIPTPATVADFQHQVLRPLLKLQHAVLLATVADFALDYRLPLGSPEATLRPALTELLARNARLRATLIGLVTGLFTQAELAFYRPHRSELNRRLLDLAEQRILSSLAELPAGPGA</sequence>
<dbReference type="EMBL" id="JBHUFD010000005">
    <property type="protein sequence ID" value="MFD1873811.1"/>
    <property type="molecule type" value="Genomic_DNA"/>
</dbReference>
<name>A0ABW4QW44_9BACT</name>
<evidence type="ECO:0000313" key="1">
    <source>
        <dbReference type="EMBL" id="MFD1873811.1"/>
    </source>
</evidence>
<organism evidence="1 2">
    <name type="scientific">Hymenobacter bucti</name>
    <dbReference type="NCBI Taxonomy" id="1844114"/>
    <lineage>
        <taxon>Bacteria</taxon>
        <taxon>Pseudomonadati</taxon>
        <taxon>Bacteroidota</taxon>
        <taxon>Cytophagia</taxon>
        <taxon>Cytophagales</taxon>
        <taxon>Hymenobacteraceae</taxon>
        <taxon>Hymenobacter</taxon>
    </lineage>
</organism>
<gene>
    <name evidence="1" type="ORF">ACFSDX_15300</name>
</gene>
<keyword evidence="2" id="KW-1185">Reference proteome</keyword>
<accession>A0ABW4QW44</accession>
<protein>
    <recommendedName>
        <fullName evidence="3">Glyoxalase</fullName>
    </recommendedName>
</protein>